<feature type="binding site" description="in other chain" evidence="15">
    <location>
        <position position="134"/>
    </location>
    <ligand>
        <name>beta-D-fructose 1,6-bisphosphate</name>
        <dbReference type="ChEBI" id="CHEBI:32966"/>
        <note>ligand shared between dimeric partners</note>
    </ligand>
</feature>
<evidence type="ECO:0000256" key="4">
    <source>
        <dbReference type="ARBA" id="ARBA00010693"/>
    </source>
</evidence>
<evidence type="ECO:0000313" key="16">
    <source>
        <dbReference type="EMBL" id="TQS81882.1"/>
    </source>
</evidence>
<evidence type="ECO:0000256" key="8">
    <source>
        <dbReference type="ARBA" id="ARBA00022432"/>
    </source>
</evidence>
<evidence type="ECO:0000256" key="14">
    <source>
        <dbReference type="ARBA" id="ARBA00023277"/>
    </source>
</evidence>
<dbReference type="GO" id="GO:0006094">
    <property type="term" value="P:gluconeogenesis"/>
    <property type="evidence" value="ECO:0007669"/>
    <property type="project" value="UniProtKB-UniRule"/>
</dbReference>
<dbReference type="GeneID" id="41323578"/>
<comment type="domain">
    <text evidence="15">Consists of a single catalytic domain, but remodels its active-site architecture via a large structural change to exhibit dual activities.</text>
</comment>
<feature type="binding site" evidence="15">
    <location>
        <position position="235"/>
    </location>
    <ligand>
        <name>Mg(2+)</name>
        <dbReference type="ChEBI" id="CHEBI:18420"/>
        <label>3</label>
    </ligand>
</feature>
<comment type="subunit">
    <text evidence="5 15">Homooctamer; dimer of tetramers.</text>
</comment>
<sequence>MSDRVTVSVIKADVGSVGGHARPHPLMMQKCVERLKDGVRAGTVDDFYVTRVGDDINLYLTHTRGENNKDVHGLCWDAFMDATKVAKEMKLYAAGQDLLTDAFSGNIRGAGPGAAEMEFKERGAEPIVFFMADKTEPSSYSFPLCKVFMDPFTTTGLVIDPRAHEGFKFEIVDVIDSKKVIMSTPEETYDILTLLGDTTRYAIKRIWSKSDDIGIGAVVSTEKLNISAGKYVGKDDPVCICRAQSGLPAVGEHLQPYMFPALVAGWMRGSHYGAWYPCSVADSDPVFFDGPPRICAVGMHVSNGKFQGLEDPNSPVGVHEPLDYFAGSCWDEARRSAVKASMYMRRHGPFMPAVLGPEEMEYTTRPAVLSKLKERMEKLE</sequence>
<dbReference type="GO" id="GO:0042132">
    <property type="term" value="F:fructose 1,6-bisphosphate 1-phosphatase activity"/>
    <property type="evidence" value="ECO:0007669"/>
    <property type="project" value="UniProtKB-UniRule"/>
</dbReference>
<feature type="binding site" description="in other chain" evidence="15">
    <location>
        <position position="289"/>
    </location>
    <ligand>
        <name>beta-D-fructose 1,6-bisphosphate</name>
        <dbReference type="ChEBI" id="CHEBI:32966"/>
        <note>ligand shared between dimeric partners</note>
    </ligand>
</feature>
<dbReference type="GO" id="GO:0000287">
    <property type="term" value="F:magnesium ion binding"/>
    <property type="evidence" value="ECO:0007669"/>
    <property type="project" value="UniProtKB-UniRule"/>
</dbReference>
<evidence type="ECO:0000313" key="17">
    <source>
        <dbReference type="Proteomes" id="UP000752814"/>
    </source>
</evidence>
<dbReference type="PANTHER" id="PTHR38341:SF1">
    <property type="entry name" value="FRUCTOSE-1,6-BISPHOSPHATE ALDOLASE_PHOSPHATASE"/>
    <property type="match status" value="1"/>
</dbReference>
<dbReference type="PANTHER" id="PTHR38341">
    <property type="entry name" value="FRUCTOSE-1,6-BISPHOSPHATE ALDOLASE/PHOSPHATASE"/>
    <property type="match status" value="1"/>
</dbReference>
<feature type="binding site" evidence="15">
    <location>
        <position position="133"/>
    </location>
    <ligand>
        <name>Mg(2+)</name>
        <dbReference type="ChEBI" id="CHEBI:18420"/>
        <label>2</label>
    </ligand>
</feature>
<feature type="binding site" evidence="15">
    <location>
        <position position="55"/>
    </location>
    <ligand>
        <name>Mg(2+)</name>
        <dbReference type="ChEBI" id="CHEBI:18420"/>
        <label>2</label>
    </ligand>
</feature>
<feature type="active site" description="Proton donor/acceptor; for FBP aldolase activity" evidence="15">
    <location>
        <position position="231"/>
    </location>
</feature>
<dbReference type="GO" id="GO:0004332">
    <property type="term" value="F:fructose-bisphosphate aldolase activity"/>
    <property type="evidence" value="ECO:0007669"/>
    <property type="project" value="UniProtKB-UniRule"/>
</dbReference>
<feature type="binding site" evidence="15">
    <location>
        <position position="20"/>
    </location>
    <ligand>
        <name>Mg(2+)</name>
        <dbReference type="ChEBI" id="CHEBI:18420"/>
        <label>1</label>
    </ligand>
</feature>
<feature type="binding site" description="in other chain" evidence="15">
    <location>
        <begin position="105"/>
        <end position="106"/>
    </location>
    <ligand>
        <name>beta-D-fructose 1,6-bisphosphate</name>
        <dbReference type="ChEBI" id="CHEBI:32966"/>
        <note>ligand shared between dimeric partners</note>
    </ligand>
</feature>
<feature type="binding site" description="in other chain" evidence="15">
    <location>
        <position position="20"/>
    </location>
    <ligand>
        <name>beta-D-fructose 1,6-bisphosphate</name>
        <dbReference type="ChEBI" id="CHEBI:32966"/>
        <note>ligand shared between dimeric partners</note>
    </ligand>
</feature>
<feature type="binding site" evidence="15">
    <location>
        <position position="236"/>
    </location>
    <ligand>
        <name>Mg(2+)</name>
        <dbReference type="ChEBI" id="CHEBI:18420"/>
        <label>2</label>
    </ligand>
</feature>
<feature type="binding site" description="in other chain" evidence="15">
    <location>
        <position position="92"/>
    </location>
    <ligand>
        <name>beta-D-fructose 1,6-bisphosphate</name>
        <dbReference type="ChEBI" id="CHEBI:32966"/>
        <note>ligand shared between dimeric partners</note>
    </ligand>
</feature>
<feature type="binding site" evidence="15">
    <location>
        <position position="234"/>
    </location>
    <ligand>
        <name>Mg(2+)</name>
        <dbReference type="ChEBI" id="CHEBI:18420"/>
        <label>3</label>
    </ligand>
</feature>
<evidence type="ECO:0000256" key="12">
    <source>
        <dbReference type="ARBA" id="ARBA00023239"/>
    </source>
</evidence>
<dbReference type="PIRSF" id="PIRSF015647">
    <property type="entry name" value="FBPtase_archl"/>
    <property type="match status" value="1"/>
</dbReference>
<dbReference type="OMA" id="YMRRHGP"/>
<evidence type="ECO:0000256" key="10">
    <source>
        <dbReference type="ARBA" id="ARBA00022801"/>
    </source>
</evidence>
<dbReference type="Proteomes" id="UP000752814">
    <property type="component" value="Unassembled WGS sequence"/>
</dbReference>
<accession>A0A8J8TE72</accession>
<feature type="binding site" description="in other chain" evidence="15">
    <location>
        <position position="268"/>
    </location>
    <ligand>
        <name>beta-D-fructose 1,6-bisphosphate</name>
        <dbReference type="ChEBI" id="CHEBI:32966"/>
        <note>ligand shared between dimeric partners</note>
    </ligand>
</feature>
<comment type="cofactor">
    <cofactor evidence="2 15">
        <name>Mg(2+)</name>
        <dbReference type="ChEBI" id="CHEBI:18420"/>
    </cofactor>
</comment>
<feature type="binding site" evidence="15">
    <location>
        <position position="289"/>
    </location>
    <ligand>
        <name>dihydroxyacetone phosphate</name>
        <dbReference type="ChEBI" id="CHEBI:57642"/>
    </ligand>
</feature>
<evidence type="ECO:0000256" key="7">
    <source>
        <dbReference type="ARBA" id="ARBA00018635"/>
    </source>
</evidence>
<feature type="binding site" evidence="15">
    <location>
        <position position="13"/>
    </location>
    <ligand>
        <name>Mg(2+)</name>
        <dbReference type="ChEBI" id="CHEBI:18420"/>
        <label>1</label>
    </ligand>
</feature>
<comment type="function">
    <text evidence="15">Catalyzes two subsequent steps in gluconeogenesis: the aldol condensation of dihydroxyacetone phosphate (DHAP) and glyceraldehyde-3-phosphate (GA3P) to fructose-1,6-bisphosphate (FBP), and the dephosphorylation of FBP to fructose-6-phosphate (F6P).</text>
</comment>
<name>A0A8J8TE72_9ARCH</name>
<evidence type="ECO:0000256" key="13">
    <source>
        <dbReference type="ARBA" id="ARBA00023270"/>
    </source>
</evidence>
<feature type="binding site" evidence="15">
    <location>
        <begin position="244"/>
        <end position="245"/>
    </location>
    <ligand>
        <name>beta-D-fructose 1,6-bisphosphate</name>
        <dbReference type="ChEBI" id="CHEBI:32966"/>
        <note>ligand shared between dimeric partners</note>
    </ligand>
</feature>
<organism evidence="16 17">
    <name type="scientific">Candidatus Methanomassiliicoccus intestinalis</name>
    <dbReference type="NCBI Taxonomy" id="1406512"/>
    <lineage>
        <taxon>Archaea</taxon>
        <taxon>Methanobacteriati</taxon>
        <taxon>Thermoplasmatota</taxon>
        <taxon>Thermoplasmata</taxon>
        <taxon>Methanomassiliicoccales</taxon>
        <taxon>Methanomassiliicoccaceae</taxon>
        <taxon>Methanomassiliicoccus</taxon>
    </lineage>
</organism>
<dbReference type="HAMAP" id="MF_02067">
    <property type="entry name" value="FBP_aldolase_phosphatase"/>
    <property type="match status" value="1"/>
</dbReference>
<dbReference type="SUPFAM" id="SSF111249">
    <property type="entry name" value="Sulfolobus fructose-1,6-bisphosphatase-like"/>
    <property type="match status" value="1"/>
</dbReference>
<keyword evidence="12 15" id="KW-0456">Lyase</keyword>
<dbReference type="EC" id="4.1.2.13" evidence="15"/>
<dbReference type="UniPathway" id="UPA00138"/>
<keyword evidence="14 15" id="KW-0119">Carbohydrate metabolism</keyword>
<evidence type="ECO:0000256" key="1">
    <source>
        <dbReference type="ARBA" id="ARBA00001273"/>
    </source>
</evidence>
<feature type="binding site" evidence="15">
    <location>
        <position position="20"/>
    </location>
    <ligand>
        <name>dihydroxyacetone phosphate</name>
        <dbReference type="ChEBI" id="CHEBI:57642"/>
    </ligand>
</feature>
<keyword evidence="13 15" id="KW-0704">Schiff base</keyword>
<comment type="pathway">
    <text evidence="3 15">Carbohydrate biosynthesis; gluconeogenesis.</text>
</comment>
<evidence type="ECO:0000256" key="15">
    <source>
        <dbReference type="HAMAP-Rule" id="MF_02067"/>
    </source>
</evidence>
<dbReference type="RefSeq" id="WP_020449046.1">
    <property type="nucleotide sequence ID" value="NZ_CAYAXV010000004.1"/>
</dbReference>
<keyword evidence="8 15" id="KW-0312">Gluconeogenesis</keyword>
<feature type="active site" description="Schiff-base intermediate with DHAP; for FBP aldolase activity" evidence="15">
    <location>
        <position position="234"/>
    </location>
</feature>
<keyword evidence="11 15" id="KW-0460">Magnesium</keyword>
<feature type="binding site" evidence="15">
    <location>
        <position position="235"/>
    </location>
    <ligand>
        <name>Mg(2+)</name>
        <dbReference type="ChEBI" id="CHEBI:18420"/>
        <label>4</label>
    </ligand>
</feature>
<feature type="binding site" evidence="15">
    <location>
        <position position="134"/>
    </location>
    <ligand>
        <name>dihydroxyacetone phosphate</name>
        <dbReference type="ChEBI" id="CHEBI:57642"/>
    </ligand>
</feature>
<dbReference type="AlphaFoldDB" id="A0A8J8TE72"/>
<feature type="binding site" evidence="15">
    <location>
        <position position="54"/>
    </location>
    <ligand>
        <name>Mg(2+)</name>
        <dbReference type="ChEBI" id="CHEBI:18420"/>
        <label>1</label>
    </ligand>
</feature>
<evidence type="ECO:0000256" key="3">
    <source>
        <dbReference type="ARBA" id="ARBA00004742"/>
    </source>
</evidence>
<dbReference type="InterPro" id="IPR002803">
    <property type="entry name" value="FBPase_V"/>
</dbReference>
<comment type="catalytic activity">
    <reaction evidence="1 15">
        <text>beta-D-fructose 1,6-bisphosphate + H2O = beta-D-fructose 6-phosphate + phosphate</text>
        <dbReference type="Rhea" id="RHEA:11064"/>
        <dbReference type="ChEBI" id="CHEBI:15377"/>
        <dbReference type="ChEBI" id="CHEBI:32966"/>
        <dbReference type="ChEBI" id="CHEBI:43474"/>
        <dbReference type="ChEBI" id="CHEBI:57634"/>
        <dbReference type="EC" id="3.1.3.11"/>
    </reaction>
</comment>
<feature type="binding site" evidence="15">
    <location>
        <position position="236"/>
    </location>
    <ligand>
        <name>Mg(2+)</name>
        <dbReference type="ChEBI" id="CHEBI:18420"/>
        <label>3</label>
    </ligand>
</feature>
<reference evidence="16" key="1">
    <citation type="submission" date="2016-03" db="EMBL/GenBank/DDBJ databases">
        <authorList>
            <person name="Borrel G."/>
            <person name="Mccann A."/>
            <person name="O'Toole P.W."/>
        </authorList>
    </citation>
    <scope>NUCLEOTIDE SEQUENCE</scope>
    <source>
        <strain evidence="16">183</strain>
    </source>
</reference>
<comment type="catalytic activity">
    <reaction evidence="15">
        <text>beta-D-fructose 1,6-bisphosphate = D-glyceraldehyde 3-phosphate + dihydroxyacetone phosphate</text>
        <dbReference type="Rhea" id="RHEA:14729"/>
        <dbReference type="ChEBI" id="CHEBI:32966"/>
        <dbReference type="ChEBI" id="CHEBI:57642"/>
        <dbReference type="ChEBI" id="CHEBI:59776"/>
        <dbReference type="EC" id="4.1.2.13"/>
    </reaction>
</comment>
<evidence type="ECO:0000256" key="9">
    <source>
        <dbReference type="ARBA" id="ARBA00022723"/>
    </source>
</evidence>
<feature type="binding site" evidence="15">
    <location>
        <position position="96"/>
    </location>
    <ligand>
        <name>Mg(2+)</name>
        <dbReference type="ChEBI" id="CHEBI:18420"/>
        <label>1</label>
    </ligand>
</feature>
<evidence type="ECO:0000256" key="11">
    <source>
        <dbReference type="ARBA" id="ARBA00022842"/>
    </source>
</evidence>
<proteinExistence type="inferred from homology"/>
<evidence type="ECO:0000256" key="2">
    <source>
        <dbReference type="ARBA" id="ARBA00001946"/>
    </source>
</evidence>
<comment type="caution">
    <text evidence="16">The sequence shown here is derived from an EMBL/GenBank/DDBJ whole genome shotgun (WGS) entry which is preliminary data.</text>
</comment>
<protein>
    <recommendedName>
        <fullName evidence="7 15">Fructose-1,6-bisphosphate aldolase/phosphatase</fullName>
        <shortName evidence="15">FBP A/P</shortName>
        <shortName evidence="15">FBP aldolase/phosphatase</shortName>
        <ecNumber evidence="6 15">3.1.3.11</ecNumber>
        <ecNumber evidence="15">4.1.2.13</ecNumber>
    </recommendedName>
</protein>
<dbReference type="EC" id="3.1.3.11" evidence="6 15"/>
<keyword evidence="9 15" id="KW-0479">Metal-binding</keyword>
<feature type="binding site" evidence="15">
    <location>
        <position position="268"/>
    </location>
    <ligand>
        <name>dihydroxyacetone phosphate</name>
        <dbReference type="ChEBI" id="CHEBI:57642"/>
    </ligand>
</feature>
<gene>
    <name evidence="15" type="primary">fbp</name>
    <name evidence="16" type="ORF">A3207_08295</name>
</gene>
<evidence type="ECO:0000256" key="6">
    <source>
        <dbReference type="ARBA" id="ARBA00013093"/>
    </source>
</evidence>
<feature type="active site" description="Proton acceptor; for FBP phosphatase activity" evidence="15">
    <location>
        <position position="13"/>
    </location>
</feature>
<dbReference type="EMBL" id="LVVT01000021">
    <property type="protein sequence ID" value="TQS81882.1"/>
    <property type="molecule type" value="Genomic_DNA"/>
</dbReference>
<evidence type="ECO:0000256" key="5">
    <source>
        <dbReference type="ARBA" id="ARBA00011820"/>
    </source>
</evidence>
<comment type="similarity">
    <text evidence="4 15">Belongs to the FBP aldolase/phosphatase family.</text>
</comment>
<dbReference type="Pfam" id="PF01950">
    <property type="entry name" value="FBPase_3"/>
    <property type="match status" value="1"/>
</dbReference>
<feature type="binding site" description="in other chain" evidence="15">
    <location>
        <position position="362"/>
    </location>
    <ligand>
        <name>beta-D-fructose 1,6-bisphosphate</name>
        <dbReference type="ChEBI" id="CHEBI:32966"/>
        <note>ligand shared between dimeric partners</note>
    </ligand>
</feature>
<keyword evidence="10 15" id="KW-0378">Hydrolase</keyword>
<dbReference type="InterPro" id="IPR036076">
    <property type="entry name" value="FBPase_V_sf"/>
</dbReference>
<feature type="binding site" evidence="15">
    <location>
        <position position="54"/>
    </location>
    <ligand>
        <name>Mg(2+)</name>
        <dbReference type="ChEBI" id="CHEBI:18420"/>
        <label>2</label>
    </ligand>
</feature>